<organism evidence="1 2">
    <name type="scientific">Cronobacter sakazakii (strain ATCC BAA-894)</name>
    <name type="common">Enterobacter sakazakii</name>
    <dbReference type="NCBI Taxonomy" id="290339"/>
    <lineage>
        <taxon>Bacteria</taxon>
        <taxon>Pseudomonadati</taxon>
        <taxon>Pseudomonadota</taxon>
        <taxon>Gammaproteobacteria</taxon>
        <taxon>Enterobacterales</taxon>
        <taxon>Enterobacteriaceae</taxon>
        <taxon>Cronobacter</taxon>
    </lineage>
</organism>
<dbReference type="AlphaFoldDB" id="A7MR39"/>
<dbReference type="EMBL" id="CP000783">
    <property type="protein sequence ID" value="ABU75770.1"/>
    <property type="molecule type" value="Genomic_DNA"/>
</dbReference>
<evidence type="ECO:0000313" key="2">
    <source>
        <dbReference type="Proteomes" id="UP000000260"/>
    </source>
</evidence>
<sequence length="80" mass="9191">MAEGRQKEKRQGRKNQKVSAMLTFYLTLNDLRNLIAVYLHLVTLWVTITDQTGFVINLRFAFSQDHPAIFGRHDVITATA</sequence>
<dbReference type="KEGG" id="esa:ESA_00475"/>
<evidence type="ECO:0000313" key="1">
    <source>
        <dbReference type="EMBL" id="ABU75770.1"/>
    </source>
</evidence>
<dbReference type="Proteomes" id="UP000000260">
    <property type="component" value="Chromosome"/>
</dbReference>
<name>A7MR39_CROS8</name>
<reference evidence="1 2" key="1">
    <citation type="journal article" date="2010" name="PLoS ONE">
        <title>Genome sequence of Cronobacter sakazakii BAA-894 and comparative genomic hybridization analysis with other Cronobacter species.</title>
        <authorList>
            <person name="Kucerova E."/>
            <person name="Clifton S.W."/>
            <person name="Xia X.Q."/>
            <person name="Long F."/>
            <person name="Porwollik S."/>
            <person name="Fulton L."/>
            <person name="Fronick C."/>
            <person name="Minx P."/>
            <person name="Kyung K."/>
            <person name="Warren W."/>
            <person name="Fulton R."/>
            <person name="Feng D."/>
            <person name="Wollam A."/>
            <person name="Shah N."/>
            <person name="Bhonagiri V."/>
            <person name="Nash W.E."/>
            <person name="Hallsworth-Pepin K."/>
            <person name="Wilson R.K."/>
            <person name="McClelland M."/>
            <person name="Forsythe S.J."/>
        </authorList>
    </citation>
    <scope>NUCLEOTIDE SEQUENCE [LARGE SCALE GENOMIC DNA]</scope>
    <source>
        <strain evidence="1 2">ATCC BAA-894</strain>
    </source>
</reference>
<gene>
    <name evidence="1" type="ordered locus">ESA_00475</name>
</gene>
<dbReference type="HOGENOM" id="CLU_2583828_0_0_6"/>
<protein>
    <submittedName>
        <fullName evidence="1">Uncharacterized protein</fullName>
    </submittedName>
</protein>
<proteinExistence type="predicted"/>
<accession>A7MR39</accession>
<keyword evidence="2" id="KW-1185">Reference proteome</keyword>